<keyword evidence="2" id="KW-0805">Transcription regulation</keyword>
<dbReference type="Pfam" id="PF03466">
    <property type="entry name" value="LysR_substrate"/>
    <property type="match status" value="1"/>
</dbReference>
<evidence type="ECO:0000256" key="2">
    <source>
        <dbReference type="ARBA" id="ARBA00023015"/>
    </source>
</evidence>
<accession>A0ABU3NZ29</accession>
<evidence type="ECO:0000256" key="1">
    <source>
        <dbReference type="ARBA" id="ARBA00009437"/>
    </source>
</evidence>
<dbReference type="EMBL" id="JAUOZS010000001">
    <property type="protein sequence ID" value="MDT8902044.1"/>
    <property type="molecule type" value="Genomic_DNA"/>
</dbReference>
<dbReference type="Proteomes" id="UP001254848">
    <property type="component" value="Unassembled WGS sequence"/>
</dbReference>
<keyword evidence="3" id="KW-0238">DNA-binding</keyword>
<keyword evidence="7" id="KW-1185">Reference proteome</keyword>
<evidence type="ECO:0000259" key="5">
    <source>
        <dbReference type="PROSITE" id="PS50931"/>
    </source>
</evidence>
<evidence type="ECO:0000256" key="4">
    <source>
        <dbReference type="ARBA" id="ARBA00023163"/>
    </source>
</evidence>
<evidence type="ECO:0000256" key="3">
    <source>
        <dbReference type="ARBA" id="ARBA00023125"/>
    </source>
</evidence>
<comment type="similarity">
    <text evidence="1">Belongs to the LysR transcriptional regulatory family.</text>
</comment>
<dbReference type="InterPro" id="IPR036388">
    <property type="entry name" value="WH-like_DNA-bd_sf"/>
</dbReference>
<dbReference type="InterPro" id="IPR000847">
    <property type="entry name" value="LysR_HTH_N"/>
</dbReference>
<dbReference type="CDD" id="cd05466">
    <property type="entry name" value="PBP2_LTTR_substrate"/>
    <property type="match status" value="1"/>
</dbReference>
<dbReference type="InterPro" id="IPR005119">
    <property type="entry name" value="LysR_subst-bd"/>
</dbReference>
<dbReference type="PRINTS" id="PR00039">
    <property type="entry name" value="HTHLYSR"/>
</dbReference>
<dbReference type="InterPro" id="IPR036390">
    <property type="entry name" value="WH_DNA-bd_sf"/>
</dbReference>
<reference evidence="6 7" key="1">
    <citation type="submission" date="2023-07" db="EMBL/GenBank/DDBJ databases">
        <title>The novel representative of Negativicutes class, Anaeroselena agilis gen. nov. sp. nov.</title>
        <authorList>
            <person name="Prokofeva M.I."/>
            <person name="Elcheninov A.G."/>
            <person name="Klyukina A."/>
            <person name="Kublanov I.V."/>
            <person name="Frolov E.N."/>
            <person name="Podosokorskaya O.A."/>
        </authorList>
    </citation>
    <scope>NUCLEOTIDE SEQUENCE [LARGE SCALE GENOMIC DNA]</scope>
    <source>
        <strain evidence="6 7">4137-cl</strain>
    </source>
</reference>
<keyword evidence="4" id="KW-0804">Transcription</keyword>
<dbReference type="RefSeq" id="WP_413780534.1">
    <property type="nucleotide sequence ID" value="NZ_JAUOZS010000001.1"/>
</dbReference>
<dbReference type="Pfam" id="PF00126">
    <property type="entry name" value="HTH_1"/>
    <property type="match status" value="1"/>
</dbReference>
<dbReference type="Gene3D" id="1.10.10.10">
    <property type="entry name" value="Winged helix-like DNA-binding domain superfamily/Winged helix DNA-binding domain"/>
    <property type="match status" value="1"/>
</dbReference>
<dbReference type="PROSITE" id="PS50931">
    <property type="entry name" value="HTH_LYSR"/>
    <property type="match status" value="1"/>
</dbReference>
<dbReference type="PANTHER" id="PTHR30126">
    <property type="entry name" value="HTH-TYPE TRANSCRIPTIONAL REGULATOR"/>
    <property type="match status" value="1"/>
</dbReference>
<dbReference type="SUPFAM" id="SSF46785">
    <property type="entry name" value="Winged helix' DNA-binding domain"/>
    <property type="match status" value="1"/>
</dbReference>
<dbReference type="PANTHER" id="PTHR30126:SF100">
    <property type="entry name" value="LYSR-FAMILY TRANSCRIPTIONAL REGULATOR"/>
    <property type="match status" value="1"/>
</dbReference>
<proteinExistence type="inferred from homology"/>
<feature type="domain" description="HTH lysR-type" evidence="5">
    <location>
        <begin position="1"/>
        <end position="58"/>
    </location>
</feature>
<dbReference type="Gene3D" id="3.40.190.290">
    <property type="match status" value="1"/>
</dbReference>
<evidence type="ECO:0000313" key="7">
    <source>
        <dbReference type="Proteomes" id="UP001254848"/>
    </source>
</evidence>
<comment type="caution">
    <text evidence="6">The sequence shown here is derived from an EMBL/GenBank/DDBJ whole genome shotgun (WGS) entry which is preliminary data.</text>
</comment>
<sequence>MYIKNLQTFLAVARLLNFGGAAQTLNYSQSTVSEHIHVLEEELGARLFERLGKKVFLTAEGRKLLPLAERTVRDAEEIRGLFREDGGVSGCLNIGAAESLCVFWLPPLLKEYRLRHPQVQVNIKLGGCTELPLWLQQNVVDVAFGLNDDAGQQPLLRQVDLFRGETAFVASPEHELAARGALSAGDFAGHTLLLPEGASGYPTALKTLLAEAGVKAGAVMEFGSLEAIKLCVKSGLGVSLLPGIAVAGDIGRGELVQLAWTGAPIAFQARMVFHREKWLSPALAALEKVVLSSLSAGGLS</sequence>
<gene>
    <name evidence="6" type="ORF">Q4T40_12380</name>
</gene>
<dbReference type="SUPFAM" id="SSF53850">
    <property type="entry name" value="Periplasmic binding protein-like II"/>
    <property type="match status" value="1"/>
</dbReference>
<evidence type="ECO:0000313" key="6">
    <source>
        <dbReference type="EMBL" id="MDT8902044.1"/>
    </source>
</evidence>
<organism evidence="6 7">
    <name type="scientific">Anaeroselena agilis</name>
    <dbReference type="NCBI Taxonomy" id="3063788"/>
    <lineage>
        <taxon>Bacteria</taxon>
        <taxon>Bacillati</taxon>
        <taxon>Bacillota</taxon>
        <taxon>Negativicutes</taxon>
        <taxon>Acetonemataceae</taxon>
        <taxon>Anaeroselena</taxon>
    </lineage>
</organism>
<protein>
    <submittedName>
        <fullName evidence="6">LysR family transcriptional regulator</fullName>
    </submittedName>
</protein>
<name>A0ABU3NZ29_9FIRM</name>